<keyword evidence="2" id="KW-1185">Reference proteome</keyword>
<dbReference type="Proteomes" id="UP001066276">
    <property type="component" value="Chromosome 6"/>
</dbReference>
<protein>
    <submittedName>
        <fullName evidence="1">Uncharacterized protein</fullName>
    </submittedName>
</protein>
<name>A0AAV7R2H8_PLEWA</name>
<dbReference type="EMBL" id="JANPWB010000010">
    <property type="protein sequence ID" value="KAJ1146032.1"/>
    <property type="molecule type" value="Genomic_DNA"/>
</dbReference>
<dbReference type="AlphaFoldDB" id="A0AAV7R2H8"/>
<proteinExistence type="predicted"/>
<gene>
    <name evidence="1" type="ORF">NDU88_012314</name>
</gene>
<comment type="caution">
    <text evidence="1">The sequence shown here is derived from an EMBL/GenBank/DDBJ whole genome shotgun (WGS) entry which is preliminary data.</text>
</comment>
<evidence type="ECO:0000313" key="2">
    <source>
        <dbReference type="Proteomes" id="UP001066276"/>
    </source>
</evidence>
<sequence length="93" mass="9939">MIVYWLLGTQTVSRLGIGWRNACRFSIGCVVWESWYASAGNCFLPSRLPSEGGPGASEGFSACSSQRAGAAPETAGTFWRDLRTAISAGHLKP</sequence>
<accession>A0AAV7R2H8</accession>
<organism evidence="1 2">
    <name type="scientific">Pleurodeles waltl</name>
    <name type="common">Iberian ribbed newt</name>
    <dbReference type="NCBI Taxonomy" id="8319"/>
    <lineage>
        <taxon>Eukaryota</taxon>
        <taxon>Metazoa</taxon>
        <taxon>Chordata</taxon>
        <taxon>Craniata</taxon>
        <taxon>Vertebrata</taxon>
        <taxon>Euteleostomi</taxon>
        <taxon>Amphibia</taxon>
        <taxon>Batrachia</taxon>
        <taxon>Caudata</taxon>
        <taxon>Salamandroidea</taxon>
        <taxon>Salamandridae</taxon>
        <taxon>Pleurodelinae</taxon>
        <taxon>Pleurodeles</taxon>
    </lineage>
</organism>
<reference evidence="1" key="1">
    <citation type="journal article" date="2022" name="bioRxiv">
        <title>Sequencing and chromosome-scale assembly of the giantPleurodeles waltlgenome.</title>
        <authorList>
            <person name="Brown T."/>
            <person name="Elewa A."/>
            <person name="Iarovenko S."/>
            <person name="Subramanian E."/>
            <person name="Araus A.J."/>
            <person name="Petzold A."/>
            <person name="Susuki M."/>
            <person name="Suzuki K.-i.T."/>
            <person name="Hayashi T."/>
            <person name="Toyoda A."/>
            <person name="Oliveira C."/>
            <person name="Osipova E."/>
            <person name="Leigh N.D."/>
            <person name="Simon A."/>
            <person name="Yun M.H."/>
        </authorList>
    </citation>
    <scope>NUCLEOTIDE SEQUENCE</scope>
    <source>
        <strain evidence="1">20211129_DDA</strain>
        <tissue evidence="1">Liver</tissue>
    </source>
</reference>
<evidence type="ECO:0000313" key="1">
    <source>
        <dbReference type="EMBL" id="KAJ1146032.1"/>
    </source>
</evidence>